<feature type="compositionally biased region" description="Pro residues" evidence="1">
    <location>
        <begin position="212"/>
        <end position="221"/>
    </location>
</feature>
<sequence>MADIKWGELGKQLLQVGGAYLQQQAREALARDPRLKPLLDALERPAQGPGAAAAPVSAVSPGAPVAVSAALSAAASAEAADADAVTHQTFLADAQRFERWWLLPEAAREAAVEDHLRTLDEAGLRQWRRHLMTMQGHVRTATEQHQRNESRSGGGSVEDRISYLDASLRSGQRDPAWLARQQELEGLAQCLAALLERPSATPPAVPAASVAPAPPAAPAEPSPHRLMLDRLRTELRQAVDSGQLQPERRLACQQMLDQVEAVVIASERGTLSPEQSLAQMRDLLAEFAPFLSAPGPAQRVRGARARTVDRHAGALKVAAAQALVHCSEGPEQLRLQAVVADATQVQQALAEAADDSAVCSLEQTLLRPAARRWAASQMARHALLARPLWDSAGLPASANSVFFSGADDAQAWLATVLAPLGLQLCPTEALQSLGQARWNALTRAHVAVFDLRGAGAMAQRATAEPARARALATAAYELGLAFALGQPVVVLAEADEALPFDVDLAPCRLHGPAPADAARLTEALDEALYTLQRPTQRPILAASLAHLRTLAETQGLADTAEAMGWLDPQRARDAAAFGAAAQAVLQRLPEPGWRLLHSAWPGRYPDPRTPLCFHVMPFGPAWADGARDAARQACEQDLSALGLHYLRGDASENGRIIHAIWDDLCRAHAVLVDLSGANLNVMIELGLAHALGRPVLMVQRRDAPAGLVPPSLDKLRLLTYDDDDALRRLVAQRLPGLLQAT</sequence>
<comment type="caution">
    <text evidence="2">The sequence shown here is derived from an EMBL/GenBank/DDBJ whole genome shotgun (WGS) entry which is preliminary data.</text>
</comment>
<protein>
    <submittedName>
        <fullName evidence="2">Uncharacterized protein</fullName>
    </submittedName>
</protein>
<reference evidence="2 3" key="1">
    <citation type="submission" date="2024-04" db="EMBL/GenBank/DDBJ databases">
        <title>Novel species of the genus Ideonella isolated from streams.</title>
        <authorList>
            <person name="Lu H."/>
        </authorList>
    </citation>
    <scope>NUCLEOTIDE SEQUENCE [LARGE SCALE GENOMIC DNA]</scope>
    <source>
        <strain evidence="2 3">BYS139W</strain>
    </source>
</reference>
<proteinExistence type="predicted"/>
<evidence type="ECO:0000313" key="2">
    <source>
        <dbReference type="EMBL" id="MEK8026781.1"/>
    </source>
</evidence>
<dbReference type="SUPFAM" id="SSF52309">
    <property type="entry name" value="N-(deoxy)ribosyltransferase-like"/>
    <property type="match status" value="1"/>
</dbReference>
<dbReference type="RefSeq" id="WP_341374565.1">
    <property type="nucleotide sequence ID" value="NZ_JBBUTF010000010.1"/>
</dbReference>
<keyword evidence="3" id="KW-1185">Reference proteome</keyword>
<feature type="region of interest" description="Disordered" evidence="1">
    <location>
        <begin position="138"/>
        <end position="158"/>
    </location>
</feature>
<name>A0ABU9BAK5_9BURK</name>
<accession>A0ABU9BAK5</accession>
<dbReference type="Proteomes" id="UP001368500">
    <property type="component" value="Unassembled WGS sequence"/>
</dbReference>
<evidence type="ECO:0000256" key="1">
    <source>
        <dbReference type="SAM" id="MobiDB-lite"/>
    </source>
</evidence>
<organism evidence="2 3">
    <name type="scientific">Pseudaquabacterium rugosum</name>
    <dbReference type="NCBI Taxonomy" id="2984194"/>
    <lineage>
        <taxon>Bacteria</taxon>
        <taxon>Pseudomonadati</taxon>
        <taxon>Pseudomonadota</taxon>
        <taxon>Betaproteobacteria</taxon>
        <taxon>Burkholderiales</taxon>
        <taxon>Sphaerotilaceae</taxon>
        <taxon>Pseudaquabacterium</taxon>
    </lineage>
</organism>
<dbReference type="EMBL" id="JBBUTF010000010">
    <property type="protein sequence ID" value="MEK8026781.1"/>
    <property type="molecule type" value="Genomic_DNA"/>
</dbReference>
<gene>
    <name evidence="2" type="ORF">AACH11_12485</name>
</gene>
<evidence type="ECO:0000313" key="3">
    <source>
        <dbReference type="Proteomes" id="UP001368500"/>
    </source>
</evidence>
<feature type="compositionally biased region" description="Basic and acidic residues" evidence="1">
    <location>
        <begin position="140"/>
        <end position="150"/>
    </location>
</feature>
<feature type="region of interest" description="Disordered" evidence="1">
    <location>
        <begin position="201"/>
        <end position="222"/>
    </location>
</feature>